<evidence type="ECO:0000256" key="1">
    <source>
        <dbReference type="SAM" id="SignalP"/>
    </source>
</evidence>
<reference evidence="3" key="1">
    <citation type="journal article" date="2019" name="Int. J. Syst. Evol. Microbiol.">
        <title>The Global Catalogue of Microorganisms (GCM) 10K type strain sequencing project: providing services to taxonomists for standard genome sequencing and annotation.</title>
        <authorList>
            <consortium name="The Broad Institute Genomics Platform"/>
            <consortium name="The Broad Institute Genome Sequencing Center for Infectious Disease"/>
            <person name="Wu L."/>
            <person name="Ma J."/>
        </authorList>
    </citation>
    <scope>NUCLEOTIDE SEQUENCE [LARGE SCALE GENOMIC DNA]</scope>
    <source>
        <strain evidence="3">CGMCC 4.7020</strain>
    </source>
</reference>
<dbReference type="Proteomes" id="UP001597058">
    <property type="component" value="Unassembled WGS sequence"/>
</dbReference>
<comment type="caution">
    <text evidence="2">The sequence shown here is derived from an EMBL/GenBank/DDBJ whole genome shotgun (WGS) entry which is preliminary data.</text>
</comment>
<keyword evidence="1" id="KW-0732">Signal</keyword>
<protein>
    <recommendedName>
        <fullName evidence="4">Secreted protein</fullName>
    </recommendedName>
</protein>
<feature type="chain" id="PRO_5045615303" description="Secreted protein" evidence="1">
    <location>
        <begin position="24"/>
        <end position="119"/>
    </location>
</feature>
<evidence type="ECO:0008006" key="4">
    <source>
        <dbReference type="Google" id="ProtNLM"/>
    </source>
</evidence>
<keyword evidence="3" id="KW-1185">Reference proteome</keyword>
<evidence type="ECO:0000313" key="3">
    <source>
        <dbReference type="Proteomes" id="UP001597058"/>
    </source>
</evidence>
<accession>A0ABW3XMX0</accession>
<gene>
    <name evidence="2" type="ORF">ACFQ5X_34560</name>
</gene>
<feature type="signal peptide" evidence="1">
    <location>
        <begin position="1"/>
        <end position="23"/>
    </location>
</feature>
<evidence type="ECO:0000313" key="2">
    <source>
        <dbReference type="EMBL" id="MFD1310941.1"/>
    </source>
</evidence>
<organism evidence="2 3">
    <name type="scientific">Streptomyces kaempferi</name>
    <dbReference type="NCBI Taxonomy" id="333725"/>
    <lineage>
        <taxon>Bacteria</taxon>
        <taxon>Bacillati</taxon>
        <taxon>Actinomycetota</taxon>
        <taxon>Actinomycetes</taxon>
        <taxon>Kitasatosporales</taxon>
        <taxon>Streptomycetaceae</taxon>
        <taxon>Streptomyces</taxon>
    </lineage>
</organism>
<sequence length="119" mass="12030">MRILAVGAMTAAAFLGTGLSAHAQGTPPTNPTVSSGRAGVEAAQDSRIVTRHFSTAADGVPQTVHCPNFTRVVGGGAYTPNGVLQGTYPTSDGRGWVGVAFSNSTGGLTVYAVCSHVVR</sequence>
<dbReference type="RefSeq" id="WP_381236332.1">
    <property type="nucleotide sequence ID" value="NZ_JBHSKH010000027.1"/>
</dbReference>
<dbReference type="EMBL" id="JBHTMM010000064">
    <property type="protein sequence ID" value="MFD1310941.1"/>
    <property type="molecule type" value="Genomic_DNA"/>
</dbReference>
<proteinExistence type="predicted"/>
<name>A0ABW3XMX0_9ACTN</name>